<evidence type="ECO:0000256" key="2">
    <source>
        <dbReference type="ARBA" id="ARBA00008096"/>
    </source>
</evidence>
<sequence>MWFFVVEIVFAITIIFLVFLSSSLSGIYYLSEVVLDYRPLFRKIIKIVIGIVITIATFLLIFEQMYLTMIPTICTHLIYLFLLRKEDVLRFISPEFLLSSLATVTSFVCWFVFVLLNDQYMLINLLSLFFLCGLTVPILLSITLDSEVLNDLATSIDQVSEFGTPKTNTLVKRNFQESRGSISNQSGLRQRTNRRSFDQLMRDPNPQSNNTVKQAEKVITTFGTLISPASIVMVIYSFFSKIVARKQRNQRGQNTRNIFK</sequence>
<dbReference type="InterPro" id="IPR007277">
    <property type="entry name" value="Svp26/Tex261"/>
</dbReference>
<dbReference type="GO" id="GO:0030134">
    <property type="term" value="C:COPII-coated ER to Golgi transport vesicle"/>
    <property type="evidence" value="ECO:0007669"/>
    <property type="project" value="TreeGrafter"/>
</dbReference>
<feature type="transmembrane region" description="Helical" evidence="6">
    <location>
        <begin position="43"/>
        <end position="62"/>
    </location>
</feature>
<reference evidence="7" key="1">
    <citation type="submission" date="2022-08" db="EMBL/GenBank/DDBJ databases">
        <title>Novel sulphate-reducing endosymbionts in the free-living metamonad Anaeramoeba.</title>
        <authorList>
            <person name="Jerlstrom-Hultqvist J."/>
            <person name="Cepicka I."/>
            <person name="Gallot-Lavallee L."/>
            <person name="Salas-Leiva D."/>
            <person name="Curtis B.A."/>
            <person name="Zahonova K."/>
            <person name="Pipaliya S."/>
            <person name="Dacks J."/>
            <person name="Roger A.J."/>
        </authorList>
    </citation>
    <scope>NUCLEOTIDE SEQUENCE</scope>
    <source>
        <strain evidence="7">Busselton2</strain>
    </source>
</reference>
<evidence type="ECO:0000256" key="1">
    <source>
        <dbReference type="ARBA" id="ARBA00004141"/>
    </source>
</evidence>
<feature type="transmembrane region" description="Helical" evidence="6">
    <location>
        <begin position="122"/>
        <end position="142"/>
    </location>
</feature>
<name>A0AAV7YBE1_9EUKA</name>
<comment type="caution">
    <text evidence="7">The sequence shown here is derived from an EMBL/GenBank/DDBJ whole genome shotgun (WGS) entry which is preliminary data.</text>
</comment>
<dbReference type="GO" id="GO:0006888">
    <property type="term" value="P:endoplasmic reticulum to Golgi vesicle-mediated transport"/>
    <property type="evidence" value="ECO:0007669"/>
    <property type="project" value="InterPro"/>
</dbReference>
<dbReference type="Pfam" id="PF04148">
    <property type="entry name" value="Erv26"/>
    <property type="match status" value="1"/>
</dbReference>
<evidence type="ECO:0000313" key="8">
    <source>
        <dbReference type="Proteomes" id="UP001146793"/>
    </source>
</evidence>
<dbReference type="GO" id="GO:0005789">
    <property type="term" value="C:endoplasmic reticulum membrane"/>
    <property type="evidence" value="ECO:0007669"/>
    <property type="project" value="TreeGrafter"/>
</dbReference>
<dbReference type="EMBL" id="JANTQA010000070">
    <property type="protein sequence ID" value="KAJ3425455.1"/>
    <property type="molecule type" value="Genomic_DNA"/>
</dbReference>
<evidence type="ECO:0000256" key="4">
    <source>
        <dbReference type="ARBA" id="ARBA00022989"/>
    </source>
</evidence>
<dbReference type="PANTHER" id="PTHR13144">
    <property type="entry name" value="TEX261 PROTEIN"/>
    <property type="match status" value="1"/>
</dbReference>
<evidence type="ECO:0000256" key="5">
    <source>
        <dbReference type="ARBA" id="ARBA00023136"/>
    </source>
</evidence>
<keyword evidence="4 6" id="KW-1133">Transmembrane helix</keyword>
<organism evidence="7 8">
    <name type="scientific">Anaeramoeba flamelloides</name>
    <dbReference type="NCBI Taxonomy" id="1746091"/>
    <lineage>
        <taxon>Eukaryota</taxon>
        <taxon>Metamonada</taxon>
        <taxon>Anaeramoebidae</taxon>
        <taxon>Anaeramoeba</taxon>
    </lineage>
</organism>
<comment type="similarity">
    <text evidence="2">Belongs to the SVP26 family.</text>
</comment>
<accession>A0AAV7YBE1</accession>
<gene>
    <name evidence="7" type="ORF">M0812_27895</name>
</gene>
<dbReference type="GO" id="GO:0097020">
    <property type="term" value="F:COPII receptor activity"/>
    <property type="evidence" value="ECO:0007669"/>
    <property type="project" value="InterPro"/>
</dbReference>
<dbReference type="PANTHER" id="PTHR13144:SF0">
    <property type="entry name" value="PROTEIN TEX261"/>
    <property type="match status" value="1"/>
</dbReference>
<evidence type="ECO:0000256" key="3">
    <source>
        <dbReference type="ARBA" id="ARBA00022692"/>
    </source>
</evidence>
<dbReference type="GO" id="GO:0000139">
    <property type="term" value="C:Golgi membrane"/>
    <property type="evidence" value="ECO:0007669"/>
    <property type="project" value="TreeGrafter"/>
</dbReference>
<dbReference type="AlphaFoldDB" id="A0AAV7YBE1"/>
<comment type="subcellular location">
    <subcellularLocation>
        <location evidence="1">Membrane</location>
        <topology evidence="1">Multi-pass membrane protein</topology>
    </subcellularLocation>
</comment>
<proteinExistence type="inferred from homology"/>
<keyword evidence="3 6" id="KW-0812">Transmembrane</keyword>
<feature type="transmembrane region" description="Helical" evidence="6">
    <location>
        <begin position="218"/>
        <end position="239"/>
    </location>
</feature>
<protein>
    <submittedName>
        <fullName evidence="7">Tex261 protein</fullName>
    </submittedName>
</protein>
<evidence type="ECO:0000313" key="7">
    <source>
        <dbReference type="EMBL" id="KAJ3425455.1"/>
    </source>
</evidence>
<evidence type="ECO:0000256" key="6">
    <source>
        <dbReference type="SAM" id="Phobius"/>
    </source>
</evidence>
<feature type="transmembrane region" description="Helical" evidence="6">
    <location>
        <begin position="96"/>
        <end position="116"/>
    </location>
</feature>
<keyword evidence="5 6" id="KW-0472">Membrane</keyword>
<dbReference type="Proteomes" id="UP001146793">
    <property type="component" value="Unassembled WGS sequence"/>
</dbReference>
<feature type="transmembrane region" description="Helical" evidence="6">
    <location>
        <begin position="6"/>
        <end position="31"/>
    </location>
</feature>